<keyword evidence="1" id="KW-0472">Membrane</keyword>
<accession>A0ABY6IZM7</accession>
<dbReference type="PANTHER" id="PTHR30273">
    <property type="entry name" value="PERIPLASMIC SIGNAL SENSOR AND SIGMA FACTOR ACTIVATOR FECR-RELATED"/>
    <property type="match status" value="1"/>
</dbReference>
<feature type="domain" description="Protein FecR C-terminal" evidence="3">
    <location>
        <begin position="196"/>
        <end position="257"/>
    </location>
</feature>
<evidence type="ECO:0000313" key="4">
    <source>
        <dbReference type="EMBL" id="UYQ91352.1"/>
    </source>
</evidence>
<dbReference type="Pfam" id="PF04773">
    <property type="entry name" value="FecR"/>
    <property type="match status" value="1"/>
</dbReference>
<organism evidence="4 5">
    <name type="scientific">Chitinophaga horti</name>
    <dbReference type="NCBI Taxonomy" id="2920382"/>
    <lineage>
        <taxon>Bacteria</taxon>
        <taxon>Pseudomonadati</taxon>
        <taxon>Bacteroidota</taxon>
        <taxon>Chitinophagia</taxon>
        <taxon>Chitinophagales</taxon>
        <taxon>Chitinophagaceae</taxon>
        <taxon>Chitinophaga</taxon>
    </lineage>
</organism>
<feature type="transmembrane region" description="Helical" evidence="1">
    <location>
        <begin position="12"/>
        <end position="31"/>
    </location>
</feature>
<dbReference type="Proteomes" id="UP001162741">
    <property type="component" value="Chromosome"/>
</dbReference>
<evidence type="ECO:0000259" key="2">
    <source>
        <dbReference type="Pfam" id="PF04773"/>
    </source>
</evidence>
<feature type="domain" description="FecR protein" evidence="2">
    <location>
        <begin position="58"/>
        <end position="146"/>
    </location>
</feature>
<sequence>MNLYKRKRHSWQPFTAGIILVMLLASGFVYYDRDRVQRPSNAVSAEELRANYKAHHCQPGSRKQLTLEDGTRVTLNSQTTLYVPKDYNNGKRSLVLNGEAFFEIPASRNLFTVKSDKLITTGFSGALRIRSADAQAGATIHVLDGQFTVTKAYHSPTDNQPEMLQRGNEILFNRDIDLMEKETYDVASLEEWKSGKLVFDNVPVQAAINKLQDWYGVEIAWRGDAQRVQGVSGTFDNMPLQEVLATLKDRTGLKYNIR</sequence>
<dbReference type="InterPro" id="IPR006860">
    <property type="entry name" value="FecR"/>
</dbReference>
<dbReference type="InterPro" id="IPR032508">
    <property type="entry name" value="FecR_C"/>
</dbReference>
<keyword evidence="1" id="KW-1133">Transmembrane helix</keyword>
<evidence type="ECO:0000256" key="1">
    <source>
        <dbReference type="SAM" id="Phobius"/>
    </source>
</evidence>
<name>A0ABY6IZM7_9BACT</name>
<dbReference type="InterPro" id="IPR012373">
    <property type="entry name" value="Ferrdict_sens_TM"/>
</dbReference>
<gene>
    <name evidence="4" type="ORF">MKQ68_14760</name>
</gene>
<dbReference type="Pfam" id="PF16344">
    <property type="entry name" value="FecR_C"/>
    <property type="match status" value="1"/>
</dbReference>
<reference evidence="4" key="1">
    <citation type="submission" date="2022-10" db="EMBL/GenBank/DDBJ databases">
        <title>Chitinophaga sp. nov., isolated from soil.</title>
        <authorList>
            <person name="Jeon C.O."/>
        </authorList>
    </citation>
    <scope>NUCLEOTIDE SEQUENCE</scope>
    <source>
        <strain evidence="4">R8</strain>
    </source>
</reference>
<keyword evidence="1" id="KW-0812">Transmembrane</keyword>
<dbReference type="Gene3D" id="2.60.120.1440">
    <property type="match status" value="1"/>
</dbReference>
<evidence type="ECO:0000259" key="3">
    <source>
        <dbReference type="Pfam" id="PF16344"/>
    </source>
</evidence>
<dbReference type="PANTHER" id="PTHR30273:SF2">
    <property type="entry name" value="PROTEIN FECR"/>
    <property type="match status" value="1"/>
</dbReference>
<dbReference type="Gene3D" id="3.55.50.30">
    <property type="match status" value="1"/>
</dbReference>
<evidence type="ECO:0000313" key="5">
    <source>
        <dbReference type="Proteomes" id="UP001162741"/>
    </source>
</evidence>
<proteinExistence type="predicted"/>
<protein>
    <submittedName>
        <fullName evidence="4">DUF4974 domain-containing protein</fullName>
    </submittedName>
</protein>
<dbReference type="RefSeq" id="WP_244839448.1">
    <property type="nucleotide sequence ID" value="NZ_CP107006.1"/>
</dbReference>
<keyword evidence="5" id="KW-1185">Reference proteome</keyword>
<dbReference type="EMBL" id="CP107006">
    <property type="protein sequence ID" value="UYQ91352.1"/>
    <property type="molecule type" value="Genomic_DNA"/>
</dbReference>